<keyword evidence="9" id="KW-0804">Transcription</keyword>
<dbReference type="InterPro" id="IPR011011">
    <property type="entry name" value="Znf_FYVE_PHD"/>
</dbReference>
<dbReference type="EMBL" id="SDRB02011522">
    <property type="protein sequence ID" value="THG01049.1"/>
    <property type="molecule type" value="Genomic_DNA"/>
</dbReference>
<dbReference type="InterPro" id="IPR013083">
    <property type="entry name" value="Znf_RING/FYVE/PHD"/>
</dbReference>
<dbReference type="Gene3D" id="3.30.40.10">
    <property type="entry name" value="Zinc/RING finger domain, C3HC4 (zinc finger)"/>
    <property type="match status" value="2"/>
</dbReference>
<feature type="region of interest" description="Disordered" evidence="14">
    <location>
        <begin position="727"/>
        <end position="805"/>
    </location>
</feature>
<feature type="region of interest" description="Disordered" evidence="14">
    <location>
        <begin position="1171"/>
        <end position="1198"/>
    </location>
</feature>
<dbReference type="FunFam" id="3.30.40.10:FF:000650">
    <property type="entry name" value="Homeobox protein HAT3.1"/>
    <property type="match status" value="1"/>
</dbReference>
<reference evidence="17 18" key="1">
    <citation type="journal article" date="2018" name="Proc. Natl. Acad. Sci. U.S.A.">
        <title>Draft genome sequence of Camellia sinensis var. sinensis provides insights into the evolution of the tea genome and tea quality.</title>
        <authorList>
            <person name="Wei C."/>
            <person name="Yang H."/>
            <person name="Wang S."/>
            <person name="Zhao J."/>
            <person name="Liu C."/>
            <person name="Gao L."/>
            <person name="Xia E."/>
            <person name="Lu Y."/>
            <person name="Tai Y."/>
            <person name="She G."/>
            <person name="Sun J."/>
            <person name="Cao H."/>
            <person name="Tong W."/>
            <person name="Gao Q."/>
            <person name="Li Y."/>
            <person name="Deng W."/>
            <person name="Jiang X."/>
            <person name="Wang W."/>
            <person name="Chen Q."/>
            <person name="Zhang S."/>
            <person name="Li H."/>
            <person name="Wu J."/>
            <person name="Wang P."/>
            <person name="Li P."/>
            <person name="Shi C."/>
            <person name="Zheng F."/>
            <person name="Jian J."/>
            <person name="Huang B."/>
            <person name="Shan D."/>
            <person name="Shi M."/>
            <person name="Fang C."/>
            <person name="Yue Y."/>
            <person name="Li F."/>
            <person name="Li D."/>
            <person name="Wei S."/>
            <person name="Han B."/>
            <person name="Jiang C."/>
            <person name="Yin Y."/>
            <person name="Xia T."/>
            <person name="Zhang Z."/>
            <person name="Bennetzen J.L."/>
            <person name="Zhao S."/>
            <person name="Wan X."/>
        </authorList>
    </citation>
    <scope>NUCLEOTIDE SEQUENCE [LARGE SCALE GENOMIC DNA]</scope>
    <source>
        <strain evidence="18">cv. Shuchazao</strain>
        <tissue evidence="17">Leaf</tissue>
    </source>
</reference>
<keyword evidence="5" id="KW-0862">Zinc</keyword>
<dbReference type="GO" id="GO:0005634">
    <property type="term" value="C:nucleus"/>
    <property type="evidence" value="ECO:0007669"/>
    <property type="project" value="UniProtKB-SubCell"/>
</dbReference>
<evidence type="ECO:0000256" key="4">
    <source>
        <dbReference type="ARBA" id="ARBA00022771"/>
    </source>
</evidence>
<protein>
    <submittedName>
        <fullName evidence="17">Uncharacterized protein</fullName>
    </submittedName>
</protein>
<dbReference type="PROSITE" id="PS50016">
    <property type="entry name" value="ZF_PHD_2"/>
    <property type="match status" value="2"/>
</dbReference>
<evidence type="ECO:0000256" key="8">
    <source>
        <dbReference type="ARBA" id="ARBA00023155"/>
    </source>
</evidence>
<dbReference type="Pfam" id="PF00628">
    <property type="entry name" value="PHD"/>
    <property type="match status" value="1"/>
</dbReference>
<dbReference type="InterPro" id="IPR001965">
    <property type="entry name" value="Znf_PHD"/>
</dbReference>
<evidence type="ECO:0000256" key="2">
    <source>
        <dbReference type="ARBA" id="ARBA00007427"/>
    </source>
</evidence>
<feature type="compositionally biased region" description="Low complexity" evidence="14">
    <location>
        <begin position="1012"/>
        <end position="1031"/>
    </location>
</feature>
<name>A0A4S4DEE9_CAMSN</name>
<feature type="region of interest" description="Disordered" evidence="14">
    <location>
        <begin position="1011"/>
        <end position="1031"/>
    </location>
</feature>
<feature type="compositionally biased region" description="Basic and acidic residues" evidence="14">
    <location>
        <begin position="754"/>
        <end position="766"/>
    </location>
</feature>
<evidence type="ECO:0000259" key="16">
    <source>
        <dbReference type="PROSITE" id="PS50071"/>
    </source>
</evidence>
<dbReference type="STRING" id="542762.A0A4S4DEE9"/>
<dbReference type="SMART" id="SM00249">
    <property type="entry name" value="PHD"/>
    <property type="match status" value="2"/>
</dbReference>
<evidence type="ECO:0000256" key="3">
    <source>
        <dbReference type="ARBA" id="ARBA00022723"/>
    </source>
</evidence>
<keyword evidence="6" id="KW-0805">Transcription regulation</keyword>
<feature type="DNA-binding region" description="Homeobox" evidence="11">
    <location>
        <begin position="1625"/>
        <end position="1684"/>
    </location>
</feature>
<dbReference type="Gene3D" id="1.10.10.60">
    <property type="entry name" value="Homeodomain-like"/>
    <property type="match status" value="2"/>
</dbReference>
<evidence type="ECO:0000256" key="12">
    <source>
        <dbReference type="PROSITE-ProRule" id="PRU00146"/>
    </source>
</evidence>
<dbReference type="GO" id="GO:0045814">
    <property type="term" value="P:negative regulation of gene expression, epigenetic"/>
    <property type="evidence" value="ECO:0007669"/>
    <property type="project" value="TreeGrafter"/>
</dbReference>
<feature type="compositionally biased region" description="Acidic residues" evidence="14">
    <location>
        <begin position="1478"/>
        <end position="1507"/>
    </location>
</feature>
<keyword evidence="7 11" id="KW-0238">DNA-binding</keyword>
<feature type="compositionally biased region" description="Acidic residues" evidence="14">
    <location>
        <begin position="1517"/>
        <end position="1538"/>
    </location>
</feature>
<keyword evidence="4 12" id="KW-0863">Zinc-finger</keyword>
<dbReference type="Proteomes" id="UP000306102">
    <property type="component" value="Unassembled WGS sequence"/>
</dbReference>
<dbReference type="SUPFAM" id="SSF57903">
    <property type="entry name" value="FYVE/PHD zinc finger"/>
    <property type="match status" value="2"/>
</dbReference>
<keyword evidence="8 11" id="KW-0371">Homeobox</keyword>
<dbReference type="SUPFAM" id="SSF46689">
    <property type="entry name" value="Homeodomain-like"/>
    <property type="match status" value="1"/>
</dbReference>
<accession>A0A4S4DEE9</accession>
<dbReference type="CDD" id="cd15504">
    <property type="entry name" value="PHD_PRHA_like"/>
    <property type="match status" value="2"/>
</dbReference>
<evidence type="ECO:0000313" key="17">
    <source>
        <dbReference type="EMBL" id="THG01049.1"/>
    </source>
</evidence>
<evidence type="ECO:0000256" key="11">
    <source>
        <dbReference type="PROSITE-ProRule" id="PRU00108"/>
    </source>
</evidence>
<feature type="region of interest" description="Disordered" evidence="14">
    <location>
        <begin position="547"/>
        <end position="611"/>
    </location>
</feature>
<dbReference type="GO" id="GO:0003677">
    <property type="term" value="F:DNA binding"/>
    <property type="evidence" value="ECO:0007669"/>
    <property type="project" value="UniProtKB-UniRule"/>
</dbReference>
<evidence type="ECO:0000313" key="18">
    <source>
        <dbReference type="Proteomes" id="UP000306102"/>
    </source>
</evidence>
<evidence type="ECO:0000256" key="13">
    <source>
        <dbReference type="RuleBase" id="RU000682"/>
    </source>
</evidence>
<evidence type="ECO:0000256" key="7">
    <source>
        <dbReference type="ARBA" id="ARBA00023125"/>
    </source>
</evidence>
<evidence type="ECO:0000259" key="15">
    <source>
        <dbReference type="PROSITE" id="PS50016"/>
    </source>
</evidence>
<comment type="subcellular location">
    <subcellularLocation>
        <location evidence="1 11 13">Nucleus</location>
    </subcellularLocation>
</comment>
<dbReference type="PANTHER" id="PTHR12628:SF13">
    <property type="entry name" value="HOMEOBOX PROTEIN HAT3.1"/>
    <property type="match status" value="1"/>
</dbReference>
<dbReference type="GO" id="GO:0003682">
    <property type="term" value="F:chromatin binding"/>
    <property type="evidence" value="ECO:0007669"/>
    <property type="project" value="TreeGrafter"/>
</dbReference>
<feature type="domain" description="Homeobox" evidence="16">
    <location>
        <begin position="1623"/>
        <end position="1683"/>
    </location>
</feature>
<evidence type="ECO:0000256" key="9">
    <source>
        <dbReference type="ARBA" id="ARBA00023163"/>
    </source>
</evidence>
<dbReference type="InterPro" id="IPR001356">
    <property type="entry name" value="HD"/>
</dbReference>
<feature type="compositionally biased region" description="Acidic residues" evidence="14">
    <location>
        <begin position="549"/>
        <end position="578"/>
    </location>
</feature>
<evidence type="ECO:0000256" key="5">
    <source>
        <dbReference type="ARBA" id="ARBA00022833"/>
    </source>
</evidence>
<evidence type="ECO:0000256" key="6">
    <source>
        <dbReference type="ARBA" id="ARBA00023015"/>
    </source>
</evidence>
<dbReference type="InterPro" id="IPR045876">
    <property type="entry name" value="PRHA-like_PHD-finger"/>
</dbReference>
<comment type="caution">
    <text evidence="17">The sequence shown here is derived from an EMBL/GenBank/DDBJ whole genome shotgun (WGS) entry which is preliminary data.</text>
</comment>
<feature type="region of interest" description="Disordered" evidence="14">
    <location>
        <begin position="1474"/>
        <end position="1631"/>
    </location>
</feature>
<keyword evidence="10 11" id="KW-0539">Nucleus</keyword>
<dbReference type="InterPro" id="IPR019787">
    <property type="entry name" value="Znf_PHD-finger"/>
</dbReference>
<feature type="region of interest" description="Disordered" evidence="14">
    <location>
        <begin position="220"/>
        <end position="251"/>
    </location>
</feature>
<organism evidence="17 18">
    <name type="scientific">Camellia sinensis var. sinensis</name>
    <name type="common">China tea</name>
    <dbReference type="NCBI Taxonomy" id="542762"/>
    <lineage>
        <taxon>Eukaryota</taxon>
        <taxon>Viridiplantae</taxon>
        <taxon>Streptophyta</taxon>
        <taxon>Embryophyta</taxon>
        <taxon>Tracheophyta</taxon>
        <taxon>Spermatophyta</taxon>
        <taxon>Magnoliopsida</taxon>
        <taxon>eudicotyledons</taxon>
        <taxon>Gunneridae</taxon>
        <taxon>Pentapetalae</taxon>
        <taxon>asterids</taxon>
        <taxon>Ericales</taxon>
        <taxon>Theaceae</taxon>
        <taxon>Camellia</taxon>
    </lineage>
</organism>
<dbReference type="InterPro" id="IPR019786">
    <property type="entry name" value="Zinc_finger_PHD-type_CS"/>
</dbReference>
<keyword evidence="3" id="KW-0479">Metal-binding</keyword>
<feature type="domain" description="PHD-type" evidence="15">
    <location>
        <begin position="1379"/>
        <end position="1436"/>
    </location>
</feature>
<feature type="domain" description="PHD-type" evidence="15">
    <location>
        <begin position="447"/>
        <end position="504"/>
    </location>
</feature>
<dbReference type="GO" id="GO:0008270">
    <property type="term" value="F:zinc ion binding"/>
    <property type="evidence" value="ECO:0007669"/>
    <property type="project" value="UniProtKB-KW"/>
</dbReference>
<dbReference type="Pfam" id="PF00046">
    <property type="entry name" value="Homeodomain"/>
    <property type="match status" value="1"/>
</dbReference>
<feature type="region of interest" description="Disordered" evidence="14">
    <location>
        <begin position="1222"/>
        <end position="1284"/>
    </location>
</feature>
<feature type="region of interest" description="Disordered" evidence="14">
    <location>
        <begin position="274"/>
        <end position="352"/>
    </location>
</feature>
<feature type="region of interest" description="Disordered" evidence="14">
    <location>
        <begin position="1682"/>
        <end position="1709"/>
    </location>
</feature>
<dbReference type="PROSITE" id="PS01359">
    <property type="entry name" value="ZF_PHD_1"/>
    <property type="match status" value="1"/>
</dbReference>
<evidence type="ECO:0000256" key="10">
    <source>
        <dbReference type="ARBA" id="ARBA00023242"/>
    </source>
</evidence>
<comment type="similarity">
    <text evidence="2">Belongs to the PHD-associated homeobox family.</text>
</comment>
<sequence length="1709" mass="191497">MDQTYKIREPGECDDVTNPMRYLQKVYGMHHKFTTSSELVLTGSFRHYNHFVLMSDGVNMDASSAQENSETRRSSSPRQTTSIQELEFGSRSLFGEEAEEKHPIGTENVNKGLTKARAAECDYIGIEQFKPLCEDLIKNLSCEQLGPQPEDAAMNSNSDQLGLLPEDVAGKNLSSKHAMPGLNHELVPESVNRDTWLGKQKIGTGNFQTGTAETVMVKSHPFGFEQPGPPSVEATRNSSWDQLRSPPEDESKKYLEQLGLPPEDKAVNTSLEHLELPREDATNNPSKSVVRTSGKSTKEKHALRSSVGSTRVLRSRLQEKSKAPEPSNNMAEHGDGANGEKRMKKRKERQMQKIPVDEFSRIRKHLRYLLNRMSYEQILIDAYSGEGWKGQSLEKIKPEKELQRAKSEILRCKLKIRDLFQRLGLLIAEGRFPESLFDSEGQIDSDDIFCAKCGSRDSPADNDIILCDGACERGFHQFCLEPPLLKEAIPPGDEGWLCPGCDCKVDCINLLNDFQGTNVSILDTWEKVFPEVAVVNKRFDRVGLGFMSDDSEDNDYDPDASELDEKVEGDESSSDESDFYSASEDFGPSPNNKQNLEHSSDDSEDDDYDPTALDLDEQVKQETSSSDFTSDSEDFSVAFEDELMSALSDHTEPFGGSDGERSKGLIKSFNENHYPDQSMKEKLAMELGVMVHQQVFILFSLFRHHLNDSCDSSDEDWIDAGDIPNKRRKNNTKKVASAFPSGRTPIIEGTNAKDMQHNQEQSEHTPTRRALKNLDVEGTYNSPAKSHKGFSECGSRGSTTKRSCRRLGEAVTQGLIKSFNENHYPDQSMKEKLAMELGVMVHQWEHKLQTSHFPEMVFGDSFLVLEHVNSGIKIQFDTFESFDAPTAWSQEALPPVEFPADAKSKFRRILGNEASSIRGKDFNGKEELLLALSSLLLVPNLDLWNALQVHNFVRTSSVRAFTVNFWVKLFKRFDIDWCLSIHCGKLNGIGLENVCHYKHFVLMSDGVNMDASSAQENSETSQSSSPRQTTSIQELEFCCKTLFGEATEEHPIGTENVHKGSTKARAAECEYIGIEQFEPLNEDLTLYLSCEQLGQQLEDASMYSNSNQLGLLPEDAAGKNLSTKQTMPELNHELVPGSVNKDIWVEKWKTGTVNFQNVPAEIVTVESHTFGFEQPGRPSEELTRNSSWEQLQPPQEDERKNYLEQLGVPPEDKVVNTSLEQLEMPPDDATNNPSKSGGRTSGKSTKEKHALRSSVGSTRVLRSRLQEKSKAPEASNNMEEKKKQMKKITLDEFSRLRNRLRYLLDRIGYQQTLIDAYSGKDWRGQSLETKPVELQDAQFEILHCKLKIRHLFQHLDLLTARGKFPASLFDSEGQIDSNDIFCAKCGCKDSPADNDIILCDGDCEHGPLQFCLEPPLLKEDVPPGDEGWLCPGCDCKVNCIKLLNDSQGTNFSILDTWETVFPLEASINKDFGLGFSSDDSEENDYDPDPSEVDEKVEGDESSSDDSDFYSASKDFEDSSDDSEDDDYDPTAPDLDEQEAYGNVSCDSSDGLDADGIPKKRRKNNTDKVASASPSGRTPIVEGTNAKDMQHSQGESEHTPKKRAHEGLDVEGTNNSPVKFYERGSNGTSTKRFGEAVTQGLAKSFNENHYPDRAMKEKLATEFEITVKQVSKWFANARWKFHHPLPARQRSTTSGVRKRKSKPDDHQGSG</sequence>
<dbReference type="PANTHER" id="PTHR12628">
    <property type="entry name" value="POLYCOMB-LIKE TRANSCRIPTION FACTOR"/>
    <property type="match status" value="1"/>
</dbReference>
<feature type="region of interest" description="Disordered" evidence="14">
    <location>
        <begin position="62"/>
        <end position="83"/>
    </location>
</feature>
<feature type="compositionally biased region" description="Polar residues" evidence="14">
    <location>
        <begin position="1184"/>
        <end position="1193"/>
    </location>
</feature>
<keyword evidence="18" id="KW-1185">Reference proteome</keyword>
<feature type="compositionally biased region" description="Basic and acidic residues" evidence="14">
    <location>
        <begin position="332"/>
        <end position="341"/>
    </location>
</feature>
<gene>
    <name evidence="17" type="ORF">TEA_000214</name>
</gene>
<evidence type="ECO:0000256" key="1">
    <source>
        <dbReference type="ARBA" id="ARBA00004123"/>
    </source>
</evidence>
<dbReference type="SMART" id="SM00389">
    <property type="entry name" value="HOX"/>
    <property type="match status" value="2"/>
</dbReference>
<dbReference type="CDD" id="cd00086">
    <property type="entry name" value="homeodomain"/>
    <property type="match status" value="3"/>
</dbReference>
<feature type="compositionally biased region" description="Polar residues" evidence="14">
    <location>
        <begin position="282"/>
        <end position="295"/>
    </location>
</feature>
<dbReference type="InterPro" id="IPR009057">
    <property type="entry name" value="Homeodomain-like_sf"/>
</dbReference>
<evidence type="ECO:0000256" key="14">
    <source>
        <dbReference type="SAM" id="MobiDB-lite"/>
    </source>
</evidence>
<dbReference type="PROSITE" id="PS50071">
    <property type="entry name" value="HOMEOBOX_2"/>
    <property type="match status" value="1"/>
</dbReference>
<proteinExistence type="inferred from homology"/>
<feature type="compositionally biased region" description="Basic and acidic residues" evidence="14">
    <location>
        <begin position="1587"/>
        <end position="1598"/>
    </location>
</feature>
<feature type="compositionally biased region" description="Low complexity" evidence="14">
    <location>
        <begin position="1234"/>
        <end position="1243"/>
    </location>
</feature>